<accession>A0A6B2KSC8</accession>
<dbReference type="InterPro" id="IPR036388">
    <property type="entry name" value="WH-like_DNA-bd_sf"/>
</dbReference>
<keyword evidence="5" id="KW-0804">Transcription</keyword>
<evidence type="ECO:0000256" key="3">
    <source>
        <dbReference type="ARBA" id="ARBA00023082"/>
    </source>
</evidence>
<dbReference type="Pfam" id="PF04542">
    <property type="entry name" value="Sigma70_r2"/>
    <property type="match status" value="1"/>
</dbReference>
<keyword evidence="2" id="KW-0805">Transcription regulation</keyword>
<dbReference type="GO" id="GO:0003677">
    <property type="term" value="F:DNA binding"/>
    <property type="evidence" value="ECO:0007669"/>
    <property type="project" value="UniProtKB-KW"/>
</dbReference>
<dbReference type="PANTHER" id="PTHR43133">
    <property type="entry name" value="RNA POLYMERASE ECF-TYPE SIGMA FACTO"/>
    <property type="match status" value="1"/>
</dbReference>
<evidence type="ECO:0000313" key="9">
    <source>
        <dbReference type="Proteomes" id="UP000482578"/>
    </source>
</evidence>
<dbReference type="InterPro" id="IPR007627">
    <property type="entry name" value="RNA_pol_sigma70_r2"/>
</dbReference>
<keyword evidence="9" id="KW-1185">Reference proteome</keyword>
<sequence length="180" mass="20115">MHDREQELAALFAAAVAGDAAAYRRFLQLAAQLLRAWLRRRMTQRPDEVEDVLQEILLALHNQRASHQPGQPLGPWMFAIARYKLVDYWRRHGRRAAHLPLDDEHCELAAVETEQANTARDLAKLLAALPAKQREPIRLVKLAGLSVSEAAAETGLTESAVKVGIHRGLKALAALIRKEK</sequence>
<dbReference type="SUPFAM" id="SSF88659">
    <property type="entry name" value="Sigma3 and sigma4 domains of RNA polymerase sigma factors"/>
    <property type="match status" value="1"/>
</dbReference>
<dbReference type="GO" id="GO:0016987">
    <property type="term" value="F:sigma factor activity"/>
    <property type="evidence" value="ECO:0007669"/>
    <property type="project" value="UniProtKB-KW"/>
</dbReference>
<evidence type="ECO:0000313" key="8">
    <source>
        <dbReference type="EMBL" id="NDV13156.1"/>
    </source>
</evidence>
<dbReference type="EMBL" id="JAAGAA010000008">
    <property type="protein sequence ID" value="NDV13156.1"/>
    <property type="molecule type" value="Genomic_DNA"/>
</dbReference>
<dbReference type="Pfam" id="PF08281">
    <property type="entry name" value="Sigma70_r4_2"/>
    <property type="match status" value="1"/>
</dbReference>
<name>A0A6B2KSC8_9NEIS</name>
<protein>
    <submittedName>
        <fullName evidence="8">Sigma-70 family RNA polymerase sigma factor</fullName>
    </submittedName>
</protein>
<dbReference type="AlphaFoldDB" id="A0A6B2KSC8"/>
<dbReference type="Gene3D" id="1.10.10.10">
    <property type="entry name" value="Winged helix-like DNA-binding domain superfamily/Winged helix DNA-binding domain"/>
    <property type="match status" value="1"/>
</dbReference>
<dbReference type="GO" id="GO:0006352">
    <property type="term" value="P:DNA-templated transcription initiation"/>
    <property type="evidence" value="ECO:0007669"/>
    <property type="project" value="InterPro"/>
</dbReference>
<feature type="domain" description="RNA polymerase sigma factor 70 region 4 type 2" evidence="7">
    <location>
        <begin position="121"/>
        <end position="172"/>
    </location>
</feature>
<dbReference type="InterPro" id="IPR039425">
    <property type="entry name" value="RNA_pol_sigma-70-like"/>
</dbReference>
<comment type="similarity">
    <text evidence="1">Belongs to the sigma-70 factor family. ECF subfamily.</text>
</comment>
<dbReference type="NCBIfam" id="TIGR02937">
    <property type="entry name" value="sigma70-ECF"/>
    <property type="match status" value="1"/>
</dbReference>
<feature type="domain" description="RNA polymerase sigma-70 region 2" evidence="6">
    <location>
        <begin position="32"/>
        <end position="95"/>
    </location>
</feature>
<evidence type="ECO:0000256" key="1">
    <source>
        <dbReference type="ARBA" id="ARBA00010641"/>
    </source>
</evidence>
<dbReference type="NCBIfam" id="NF009191">
    <property type="entry name" value="PRK12539.1"/>
    <property type="match status" value="1"/>
</dbReference>
<evidence type="ECO:0000259" key="7">
    <source>
        <dbReference type="Pfam" id="PF08281"/>
    </source>
</evidence>
<dbReference type="InterPro" id="IPR013249">
    <property type="entry name" value="RNA_pol_sigma70_r4_t2"/>
</dbReference>
<reference evidence="8 9" key="1">
    <citation type="submission" date="2020-02" db="EMBL/GenBank/DDBJ databases">
        <authorList>
            <person name="Yang Z."/>
        </authorList>
    </citation>
    <scope>NUCLEOTIDE SEQUENCE [LARGE SCALE GENOMIC DNA]</scope>
    <source>
        <strain evidence="8 9">HX-7-9</strain>
    </source>
</reference>
<organism evidence="8 9">
    <name type="scientific">Crenobacter caeni</name>
    <dbReference type="NCBI Taxonomy" id="2705474"/>
    <lineage>
        <taxon>Bacteria</taxon>
        <taxon>Pseudomonadati</taxon>
        <taxon>Pseudomonadota</taxon>
        <taxon>Betaproteobacteria</taxon>
        <taxon>Neisseriales</taxon>
        <taxon>Neisseriaceae</taxon>
        <taxon>Crenobacter</taxon>
    </lineage>
</organism>
<keyword evidence="3" id="KW-0731">Sigma factor</keyword>
<dbReference type="Gene3D" id="1.10.1740.10">
    <property type="match status" value="1"/>
</dbReference>
<dbReference type="SUPFAM" id="SSF88946">
    <property type="entry name" value="Sigma2 domain of RNA polymerase sigma factors"/>
    <property type="match status" value="1"/>
</dbReference>
<gene>
    <name evidence="8" type="ORF">GZH52_10190</name>
</gene>
<evidence type="ECO:0000256" key="4">
    <source>
        <dbReference type="ARBA" id="ARBA00023125"/>
    </source>
</evidence>
<proteinExistence type="inferred from homology"/>
<evidence type="ECO:0000256" key="5">
    <source>
        <dbReference type="ARBA" id="ARBA00023163"/>
    </source>
</evidence>
<evidence type="ECO:0000259" key="6">
    <source>
        <dbReference type="Pfam" id="PF04542"/>
    </source>
</evidence>
<comment type="caution">
    <text evidence="8">The sequence shown here is derived from an EMBL/GenBank/DDBJ whole genome shotgun (WGS) entry which is preliminary data.</text>
</comment>
<evidence type="ECO:0000256" key="2">
    <source>
        <dbReference type="ARBA" id="ARBA00023015"/>
    </source>
</evidence>
<dbReference type="InterPro" id="IPR013324">
    <property type="entry name" value="RNA_pol_sigma_r3/r4-like"/>
</dbReference>
<keyword evidence="4" id="KW-0238">DNA-binding</keyword>
<dbReference type="InterPro" id="IPR013325">
    <property type="entry name" value="RNA_pol_sigma_r2"/>
</dbReference>
<dbReference type="PANTHER" id="PTHR43133:SF58">
    <property type="entry name" value="ECF RNA POLYMERASE SIGMA FACTOR SIGD"/>
    <property type="match status" value="1"/>
</dbReference>
<dbReference type="InterPro" id="IPR014284">
    <property type="entry name" value="RNA_pol_sigma-70_dom"/>
</dbReference>
<dbReference type="RefSeq" id="WP_163316361.1">
    <property type="nucleotide sequence ID" value="NZ_JAAGAA010000008.1"/>
</dbReference>
<dbReference type="Proteomes" id="UP000482578">
    <property type="component" value="Unassembled WGS sequence"/>
</dbReference>